<protein>
    <submittedName>
        <fullName evidence="2">Thioredoxin-related protein</fullName>
    </submittedName>
</protein>
<reference evidence="2 4" key="1">
    <citation type="submission" date="2020-08" db="EMBL/GenBank/DDBJ databases">
        <title>Genomic Encyclopedia of Type Strains, Phase IV (KMG-IV): sequencing the most valuable type-strain genomes for metagenomic binning, comparative biology and taxonomic classification.</title>
        <authorList>
            <person name="Goeker M."/>
        </authorList>
    </citation>
    <scope>NUCLEOTIDE SEQUENCE [LARGE SCALE GENOMIC DNA]</scope>
    <source>
        <strain evidence="2 4">DSM 26963</strain>
    </source>
</reference>
<organism evidence="2 4">
    <name type="scientific">Faecalicoccus acidiformans</name>
    <dbReference type="NCBI Taxonomy" id="915173"/>
    <lineage>
        <taxon>Bacteria</taxon>
        <taxon>Bacillati</taxon>
        <taxon>Bacillota</taxon>
        <taxon>Erysipelotrichia</taxon>
        <taxon>Erysipelotrichales</taxon>
        <taxon>Erysipelotrichaceae</taxon>
        <taxon>Faecalicoccus</taxon>
    </lineage>
</organism>
<reference evidence="3" key="2">
    <citation type="submission" date="2020-08" db="EMBL/GenBank/DDBJ databases">
        <authorList>
            <person name="Cejkova D."/>
            <person name="Kubasova T."/>
            <person name="Jahodarova E."/>
            <person name="Rychlik I."/>
        </authorList>
    </citation>
    <scope>NUCLEOTIDE SEQUENCE</scope>
    <source>
        <strain evidence="3">An423</strain>
    </source>
</reference>
<accession>A0A7W8FYS4</accession>
<feature type="signal peptide" evidence="1">
    <location>
        <begin position="1"/>
        <end position="23"/>
    </location>
</feature>
<name>A0A7W8FYS4_9FIRM</name>
<sequence length="172" mass="19689">MKFLKKCLSLVFLSFLCFGCTMSQEAFQEIDVSAQELQEKLDAKEDFVLIIEREGCSYCEAIDSYIETTQEEHPGIVLYRLDITDFDLVRQEEDDMTLVSQSEEGQILLDMAPYFLYTPTLYIIENGEATQAGIGYDETTKEVSLWDVDSTIDFDQAKGQEFWSFVESGQAE</sequence>
<dbReference type="RefSeq" id="WP_183374093.1">
    <property type="nucleotide sequence ID" value="NZ_CAWVLV010000019.1"/>
</dbReference>
<dbReference type="EMBL" id="JACJLU010000004">
    <property type="protein sequence ID" value="MBM6831468.1"/>
    <property type="molecule type" value="Genomic_DNA"/>
</dbReference>
<dbReference type="Proteomes" id="UP000775500">
    <property type="component" value="Unassembled WGS sequence"/>
</dbReference>
<dbReference type="Proteomes" id="UP000521313">
    <property type="component" value="Unassembled WGS sequence"/>
</dbReference>
<dbReference type="SUPFAM" id="SSF52833">
    <property type="entry name" value="Thioredoxin-like"/>
    <property type="match status" value="1"/>
</dbReference>
<gene>
    <name evidence="3" type="ORF">H5982_05000</name>
    <name evidence="2" type="ORF">HNQ43_000302</name>
</gene>
<reference evidence="3 5" key="3">
    <citation type="journal article" date="2021" name="Sci. Rep.">
        <title>The distribution of antibiotic resistance genes in chicken gut microbiota commensals.</title>
        <authorList>
            <person name="Juricova H."/>
            <person name="Matiasovicova J."/>
            <person name="Kubasova T."/>
            <person name="Cejkova D."/>
            <person name="Rychlik I."/>
        </authorList>
    </citation>
    <scope>NUCLEOTIDE SEQUENCE [LARGE SCALE GENOMIC DNA]</scope>
    <source>
        <strain evidence="3 5">An423</strain>
    </source>
</reference>
<dbReference type="EMBL" id="JACHHD010000002">
    <property type="protein sequence ID" value="MBB5184267.1"/>
    <property type="molecule type" value="Genomic_DNA"/>
</dbReference>
<dbReference type="AlphaFoldDB" id="A0A7W8FYS4"/>
<evidence type="ECO:0000313" key="3">
    <source>
        <dbReference type="EMBL" id="MBM6831468.1"/>
    </source>
</evidence>
<keyword evidence="1" id="KW-0732">Signal</keyword>
<evidence type="ECO:0000313" key="2">
    <source>
        <dbReference type="EMBL" id="MBB5184267.1"/>
    </source>
</evidence>
<dbReference type="InterPro" id="IPR036249">
    <property type="entry name" value="Thioredoxin-like_sf"/>
</dbReference>
<evidence type="ECO:0000313" key="4">
    <source>
        <dbReference type="Proteomes" id="UP000521313"/>
    </source>
</evidence>
<evidence type="ECO:0000256" key="1">
    <source>
        <dbReference type="SAM" id="SignalP"/>
    </source>
</evidence>
<proteinExistence type="predicted"/>
<comment type="caution">
    <text evidence="2">The sequence shown here is derived from an EMBL/GenBank/DDBJ whole genome shotgun (WGS) entry which is preliminary data.</text>
</comment>
<feature type="chain" id="PRO_5038688119" evidence="1">
    <location>
        <begin position="24"/>
        <end position="172"/>
    </location>
</feature>
<evidence type="ECO:0000313" key="5">
    <source>
        <dbReference type="Proteomes" id="UP000775500"/>
    </source>
</evidence>
<dbReference type="Gene3D" id="3.40.30.10">
    <property type="entry name" value="Glutaredoxin"/>
    <property type="match status" value="1"/>
</dbReference>
<keyword evidence="5" id="KW-1185">Reference proteome</keyword>